<sequence length="57" mass="6266">EALALLKKFSSDTVSVLCDVSTDEKDCAPPQFPDEPPPHNFDEVSDEADDDIHLQGH</sequence>
<proteinExistence type="predicted"/>
<dbReference type="Proteomes" id="UP000887013">
    <property type="component" value="Unassembled WGS sequence"/>
</dbReference>
<protein>
    <submittedName>
        <fullName evidence="2">Uncharacterized protein</fullName>
    </submittedName>
</protein>
<reference evidence="2" key="1">
    <citation type="submission" date="2020-08" db="EMBL/GenBank/DDBJ databases">
        <title>Multicomponent nature underlies the extraordinary mechanical properties of spider dragline silk.</title>
        <authorList>
            <person name="Kono N."/>
            <person name="Nakamura H."/>
            <person name="Mori M."/>
            <person name="Yoshida Y."/>
            <person name="Ohtoshi R."/>
            <person name="Malay A.D."/>
            <person name="Moran D.A.P."/>
            <person name="Tomita M."/>
            <person name="Numata K."/>
            <person name="Arakawa K."/>
        </authorList>
    </citation>
    <scope>NUCLEOTIDE SEQUENCE</scope>
</reference>
<evidence type="ECO:0000313" key="3">
    <source>
        <dbReference type="Proteomes" id="UP000887013"/>
    </source>
</evidence>
<evidence type="ECO:0000313" key="2">
    <source>
        <dbReference type="EMBL" id="GFS57081.1"/>
    </source>
</evidence>
<feature type="region of interest" description="Disordered" evidence="1">
    <location>
        <begin position="24"/>
        <end position="57"/>
    </location>
</feature>
<accession>A0A8X6ISB4</accession>
<evidence type="ECO:0000256" key="1">
    <source>
        <dbReference type="SAM" id="MobiDB-lite"/>
    </source>
</evidence>
<dbReference type="AlphaFoldDB" id="A0A8X6ISB4"/>
<organism evidence="2 3">
    <name type="scientific">Nephila pilipes</name>
    <name type="common">Giant wood spider</name>
    <name type="synonym">Nephila maculata</name>
    <dbReference type="NCBI Taxonomy" id="299642"/>
    <lineage>
        <taxon>Eukaryota</taxon>
        <taxon>Metazoa</taxon>
        <taxon>Ecdysozoa</taxon>
        <taxon>Arthropoda</taxon>
        <taxon>Chelicerata</taxon>
        <taxon>Arachnida</taxon>
        <taxon>Araneae</taxon>
        <taxon>Araneomorphae</taxon>
        <taxon>Entelegynae</taxon>
        <taxon>Araneoidea</taxon>
        <taxon>Nephilidae</taxon>
        <taxon>Nephila</taxon>
    </lineage>
</organism>
<gene>
    <name evidence="2" type="ORF">NPIL_438361</name>
</gene>
<comment type="caution">
    <text evidence="2">The sequence shown here is derived from an EMBL/GenBank/DDBJ whole genome shotgun (WGS) entry which is preliminary data.</text>
</comment>
<keyword evidence="3" id="KW-1185">Reference proteome</keyword>
<name>A0A8X6ISB4_NEPPI</name>
<feature type="non-terminal residue" evidence="2">
    <location>
        <position position="1"/>
    </location>
</feature>
<dbReference type="EMBL" id="BMAW01046740">
    <property type="protein sequence ID" value="GFS57081.1"/>
    <property type="molecule type" value="Genomic_DNA"/>
</dbReference>